<dbReference type="HOGENOM" id="CLU_1081051_0_0_14"/>
<dbReference type="EMBL" id="CP003199">
    <property type="protein sequence ID" value="AEW45331.1"/>
    <property type="molecule type" value="Genomic_DNA"/>
</dbReference>
<name>H6N6Q9_MYCHN</name>
<feature type="coiled-coil region" evidence="1">
    <location>
        <begin position="254"/>
        <end position="302"/>
    </location>
</feature>
<keyword evidence="1" id="KW-0175">Coiled coil</keyword>
<sequence>MPSKISLFPSNLRVGLMVGAASLASVGTSSGLLLDANRDNLKTIADSAGTAAAPIVGPIKQGKEQLSQQLDEFSKKGYNLGIDAKGWVSNNFNKVKIKSGAIQIYNNLKSGYDAVSSFAKEAKTTIKDFFENWESKRETMHIVFKSIGNSFSILGGLVSSSSAGESKIKVLFEVLANEKFKDFVGAVGNLTSKNPSLLSQLKGDDVYDVLNAFKQAPEEVVGIINKLVEDHKDKPQDSVTRDVFISALKLQSLMGKAQSILANAKKLLQDKEKNKDAIEKATKELEATIKELTNLIKSQESEGSSSSSSS</sequence>
<evidence type="ECO:0000313" key="2">
    <source>
        <dbReference type="EMBL" id="AEW45331.1"/>
    </source>
</evidence>
<evidence type="ECO:0000313" key="3">
    <source>
        <dbReference type="Proteomes" id="UP000009135"/>
    </source>
</evidence>
<dbReference type="KEGG" id="mhe:MHC_02325"/>
<accession>H6N6Q9</accession>
<keyword evidence="3" id="KW-1185">Reference proteome</keyword>
<protein>
    <submittedName>
        <fullName evidence="2">Uncharacterized protein</fullName>
    </submittedName>
</protein>
<evidence type="ECO:0000256" key="1">
    <source>
        <dbReference type="SAM" id="Coils"/>
    </source>
</evidence>
<organism evidence="2 3">
    <name type="scientific">Mycoplasma haemocanis (strain Illinois)</name>
    <dbReference type="NCBI Taxonomy" id="1111676"/>
    <lineage>
        <taxon>Bacteria</taxon>
        <taxon>Bacillati</taxon>
        <taxon>Mycoplasmatota</taxon>
        <taxon>Mollicutes</taxon>
        <taxon>Mycoplasmataceae</taxon>
        <taxon>Mycoplasma</taxon>
    </lineage>
</organism>
<dbReference type="Proteomes" id="UP000009135">
    <property type="component" value="Chromosome"/>
</dbReference>
<dbReference type="OrthoDB" id="9821474at2"/>
<proteinExistence type="predicted"/>
<gene>
    <name evidence="2" type="ordered locus">MHC_02325</name>
</gene>
<dbReference type="AlphaFoldDB" id="H6N6Q9"/>
<dbReference type="STRING" id="1111676.MHC_02325"/>
<reference evidence="2 3" key="1">
    <citation type="journal article" date="2012" name="J. Bacteriol.">
        <title>Complete genome sequence of Mycoplasma haemocanis strain Illinois.</title>
        <authorList>
            <person name="do Nascimento N.C."/>
            <person name="Guimaraes A.M."/>
            <person name="Santos A.P."/>
            <person name="Sanmiguel P.J."/>
            <person name="Messick J.B."/>
        </authorList>
    </citation>
    <scope>NUCLEOTIDE SEQUENCE [LARGE SCALE GENOMIC DNA]</scope>
    <source>
        <strain evidence="2 3">Illinois</strain>
    </source>
</reference>